<gene>
    <name evidence="8" type="ORF">ENP47_12480</name>
</gene>
<feature type="domain" description="Major facilitator superfamily (MFS) profile" evidence="7">
    <location>
        <begin position="42"/>
        <end position="515"/>
    </location>
</feature>
<keyword evidence="3" id="KW-1003">Cell membrane</keyword>
<dbReference type="FunFam" id="1.20.1720.10:FF:000004">
    <property type="entry name" value="EmrB/QacA family drug resistance transporter"/>
    <property type="match status" value="1"/>
</dbReference>
<evidence type="ECO:0000256" key="6">
    <source>
        <dbReference type="ARBA" id="ARBA00023136"/>
    </source>
</evidence>
<evidence type="ECO:0000313" key="8">
    <source>
        <dbReference type="EMBL" id="HEF66395.1"/>
    </source>
</evidence>
<keyword evidence="6" id="KW-0472">Membrane</keyword>
<dbReference type="InterPro" id="IPR011701">
    <property type="entry name" value="MFS"/>
</dbReference>
<evidence type="ECO:0000256" key="3">
    <source>
        <dbReference type="ARBA" id="ARBA00022475"/>
    </source>
</evidence>
<evidence type="ECO:0000256" key="2">
    <source>
        <dbReference type="ARBA" id="ARBA00022448"/>
    </source>
</evidence>
<dbReference type="PANTHER" id="PTHR23501">
    <property type="entry name" value="MAJOR FACILITATOR SUPERFAMILY"/>
    <property type="match status" value="1"/>
</dbReference>
<dbReference type="CDD" id="cd17502">
    <property type="entry name" value="MFS_Azr1_MDR_like"/>
    <property type="match status" value="1"/>
</dbReference>
<dbReference type="GO" id="GO:0005886">
    <property type="term" value="C:plasma membrane"/>
    <property type="evidence" value="ECO:0007669"/>
    <property type="project" value="UniProtKB-SubCell"/>
</dbReference>
<keyword evidence="5" id="KW-1133">Transmembrane helix</keyword>
<dbReference type="AlphaFoldDB" id="A0A7C1JVS2"/>
<sequence length="532" mass="55707">MELGEAGHTIWPLQPAPSQRSGKLGSEREDTILVPRSTQVAIVAGVLAATFLAALDATVVGTALPTIVGELGGLPLYPWVFSAYLLTSTTTIPLYGRLADLYGRKRVLLTALVVFLLGSALCGMARSMPQLVLFRAMQGLGAGGIIPVTLTILGDLFPIEQRARLQGLTSAVWGTSAVAGPAVGGILTDMLSWRWVFYVNLPFGLVALGLLGLAFREQIRRQSHQIDYAGALTLTAGLTLVMLGLLNVGNGRGWHRELAIGSCVIGSVLLAGFWWYERRAAEPIVPPNLVRQRLMSVVLLGSVLIGAGMFGTLSYLPLFVQGVLGGTAMSAGAVMMPFAVAWSVASTISGRVILLFGFRSSVLTGMVAMTIAGLLLQVVPRVHNLATAMTAAGLFGVGMGFSATAFIIAVQNSVGWGERGIATALVGFARSIGGAIGVAALGAVLSTALAAQHGSVGEGLADVLLRPEARAALSSGMLAELQSMLGDALGFVYLVIFALVLVAVVLVVWGFPRGELGIREHEGRMLRKKVDR</sequence>
<organism evidence="8">
    <name type="scientific">Thermomicrobium roseum</name>
    <dbReference type="NCBI Taxonomy" id="500"/>
    <lineage>
        <taxon>Bacteria</taxon>
        <taxon>Pseudomonadati</taxon>
        <taxon>Thermomicrobiota</taxon>
        <taxon>Thermomicrobia</taxon>
        <taxon>Thermomicrobiales</taxon>
        <taxon>Thermomicrobiaceae</taxon>
        <taxon>Thermomicrobium</taxon>
    </lineage>
</organism>
<protein>
    <submittedName>
        <fullName evidence="8">MFS transporter</fullName>
    </submittedName>
</protein>
<keyword evidence="2" id="KW-0813">Transport</keyword>
<evidence type="ECO:0000256" key="1">
    <source>
        <dbReference type="ARBA" id="ARBA00004651"/>
    </source>
</evidence>
<evidence type="ECO:0000259" key="7">
    <source>
        <dbReference type="PROSITE" id="PS50850"/>
    </source>
</evidence>
<dbReference type="PROSITE" id="PS50850">
    <property type="entry name" value="MFS"/>
    <property type="match status" value="1"/>
</dbReference>
<dbReference type="GO" id="GO:0022857">
    <property type="term" value="F:transmembrane transporter activity"/>
    <property type="evidence" value="ECO:0007669"/>
    <property type="project" value="InterPro"/>
</dbReference>
<dbReference type="PANTHER" id="PTHR23501:SF191">
    <property type="entry name" value="VACUOLAR BASIC AMINO ACID TRANSPORTER 4"/>
    <property type="match status" value="1"/>
</dbReference>
<dbReference type="Gene3D" id="1.20.1720.10">
    <property type="entry name" value="Multidrug resistance protein D"/>
    <property type="match status" value="1"/>
</dbReference>
<dbReference type="EMBL" id="DSJL01000011">
    <property type="protein sequence ID" value="HEF66395.1"/>
    <property type="molecule type" value="Genomic_DNA"/>
</dbReference>
<dbReference type="Gene3D" id="1.20.1250.20">
    <property type="entry name" value="MFS general substrate transporter like domains"/>
    <property type="match status" value="1"/>
</dbReference>
<accession>A0A7C1JVS2</accession>
<reference evidence="8" key="1">
    <citation type="journal article" date="2020" name="mSystems">
        <title>Genome- and Community-Level Interaction Insights into Carbon Utilization and Element Cycling Functions of Hydrothermarchaeota in Hydrothermal Sediment.</title>
        <authorList>
            <person name="Zhou Z."/>
            <person name="Liu Y."/>
            <person name="Xu W."/>
            <person name="Pan J."/>
            <person name="Luo Z.H."/>
            <person name="Li M."/>
        </authorList>
    </citation>
    <scope>NUCLEOTIDE SEQUENCE [LARGE SCALE GENOMIC DNA]</scope>
    <source>
        <strain evidence="8">SpSt-222</strain>
    </source>
</reference>
<dbReference type="SUPFAM" id="SSF103473">
    <property type="entry name" value="MFS general substrate transporter"/>
    <property type="match status" value="1"/>
</dbReference>
<proteinExistence type="predicted"/>
<evidence type="ECO:0000256" key="4">
    <source>
        <dbReference type="ARBA" id="ARBA00022692"/>
    </source>
</evidence>
<dbReference type="InterPro" id="IPR036259">
    <property type="entry name" value="MFS_trans_sf"/>
</dbReference>
<evidence type="ECO:0000256" key="5">
    <source>
        <dbReference type="ARBA" id="ARBA00022989"/>
    </source>
</evidence>
<keyword evidence="4" id="KW-0812">Transmembrane</keyword>
<name>A0A7C1JVS2_THERO</name>
<dbReference type="InterPro" id="IPR020846">
    <property type="entry name" value="MFS_dom"/>
</dbReference>
<dbReference type="PRINTS" id="PR01036">
    <property type="entry name" value="TCRTETB"/>
</dbReference>
<comment type="subcellular location">
    <subcellularLocation>
        <location evidence="1">Cell membrane</location>
        <topology evidence="1">Multi-pass membrane protein</topology>
    </subcellularLocation>
</comment>
<dbReference type="Pfam" id="PF07690">
    <property type="entry name" value="MFS_1"/>
    <property type="match status" value="1"/>
</dbReference>
<comment type="caution">
    <text evidence="8">The sequence shown here is derived from an EMBL/GenBank/DDBJ whole genome shotgun (WGS) entry which is preliminary data.</text>
</comment>